<evidence type="ECO:0000313" key="2">
    <source>
        <dbReference type="EMBL" id="KAF7422412.1"/>
    </source>
</evidence>
<dbReference type="AlphaFoldDB" id="A0A8H7DNF5"/>
<feature type="region of interest" description="Disordered" evidence="1">
    <location>
        <begin position="375"/>
        <end position="514"/>
    </location>
</feature>
<feature type="compositionally biased region" description="Polar residues" evidence="1">
    <location>
        <begin position="408"/>
        <end position="425"/>
    </location>
</feature>
<dbReference type="EMBL" id="JACETU010000008">
    <property type="protein sequence ID" value="KAF7422412.1"/>
    <property type="molecule type" value="Genomic_DNA"/>
</dbReference>
<feature type="region of interest" description="Disordered" evidence="1">
    <location>
        <begin position="545"/>
        <end position="567"/>
    </location>
</feature>
<feature type="compositionally biased region" description="Pro residues" evidence="1">
    <location>
        <begin position="488"/>
        <end position="500"/>
    </location>
</feature>
<feature type="region of interest" description="Disordered" evidence="1">
    <location>
        <begin position="29"/>
        <end position="158"/>
    </location>
</feature>
<feature type="compositionally biased region" description="Polar residues" evidence="1">
    <location>
        <begin position="551"/>
        <end position="567"/>
    </location>
</feature>
<feature type="region of interest" description="Disordered" evidence="1">
    <location>
        <begin position="324"/>
        <end position="360"/>
    </location>
</feature>
<feature type="compositionally biased region" description="Polar residues" evidence="1">
    <location>
        <begin position="349"/>
        <end position="360"/>
    </location>
</feature>
<evidence type="ECO:0000313" key="3">
    <source>
        <dbReference type="Proteomes" id="UP000623687"/>
    </source>
</evidence>
<reference evidence="2" key="1">
    <citation type="submission" date="2019-07" db="EMBL/GenBank/DDBJ databases">
        <authorList>
            <person name="Palmer J.M."/>
        </authorList>
    </citation>
    <scope>NUCLEOTIDE SEQUENCE</scope>
    <source>
        <strain evidence="2">PC9</strain>
    </source>
</reference>
<gene>
    <name evidence="2" type="ORF">PC9H_010568</name>
</gene>
<feature type="compositionally biased region" description="Low complexity" evidence="1">
    <location>
        <begin position="908"/>
        <end position="922"/>
    </location>
</feature>
<feature type="compositionally biased region" description="Low complexity" evidence="1">
    <location>
        <begin position="736"/>
        <end position="756"/>
    </location>
</feature>
<feature type="region of interest" description="Disordered" evidence="1">
    <location>
        <begin position="651"/>
        <end position="670"/>
    </location>
</feature>
<feature type="compositionally biased region" description="Low complexity" evidence="1">
    <location>
        <begin position="839"/>
        <end position="851"/>
    </location>
</feature>
<feature type="compositionally biased region" description="Polar residues" evidence="1">
    <location>
        <begin position="923"/>
        <end position="935"/>
    </location>
</feature>
<dbReference type="GeneID" id="59380386"/>
<proteinExistence type="predicted"/>
<feature type="compositionally biased region" description="Low complexity" evidence="1">
    <location>
        <begin position="690"/>
        <end position="701"/>
    </location>
</feature>
<comment type="caution">
    <text evidence="2">The sequence shown here is derived from an EMBL/GenBank/DDBJ whole genome shotgun (WGS) entry which is preliminary data.</text>
</comment>
<feature type="compositionally biased region" description="Basic and acidic residues" evidence="1">
    <location>
        <begin position="809"/>
        <end position="818"/>
    </location>
</feature>
<feature type="region of interest" description="Disordered" evidence="1">
    <location>
        <begin position="678"/>
        <end position="701"/>
    </location>
</feature>
<dbReference type="Proteomes" id="UP000623687">
    <property type="component" value="Unassembled WGS sequence"/>
</dbReference>
<feature type="region of interest" description="Disordered" evidence="1">
    <location>
        <begin position="721"/>
        <end position="883"/>
    </location>
</feature>
<evidence type="ECO:0000256" key="1">
    <source>
        <dbReference type="SAM" id="MobiDB-lite"/>
    </source>
</evidence>
<evidence type="ECO:0008006" key="4">
    <source>
        <dbReference type="Google" id="ProtNLM"/>
    </source>
</evidence>
<dbReference type="VEuPathDB" id="FungiDB:PC9H_010568"/>
<feature type="compositionally biased region" description="Low complexity" evidence="1">
    <location>
        <begin position="430"/>
        <end position="447"/>
    </location>
</feature>
<name>A0A8H7DNF5_PLEOS</name>
<dbReference type="OrthoDB" id="3270652at2759"/>
<dbReference type="RefSeq" id="XP_036627444.1">
    <property type="nucleotide sequence ID" value="XM_036780061.1"/>
</dbReference>
<organism evidence="2 3">
    <name type="scientific">Pleurotus ostreatus</name>
    <name type="common">Oyster mushroom</name>
    <name type="synonym">White-rot fungus</name>
    <dbReference type="NCBI Taxonomy" id="5322"/>
    <lineage>
        <taxon>Eukaryota</taxon>
        <taxon>Fungi</taxon>
        <taxon>Dikarya</taxon>
        <taxon>Basidiomycota</taxon>
        <taxon>Agaricomycotina</taxon>
        <taxon>Agaricomycetes</taxon>
        <taxon>Agaricomycetidae</taxon>
        <taxon>Agaricales</taxon>
        <taxon>Pleurotineae</taxon>
        <taxon>Pleurotaceae</taxon>
        <taxon>Pleurotus</taxon>
    </lineage>
</organism>
<feature type="compositionally biased region" description="Low complexity" evidence="1">
    <location>
        <begin position="375"/>
        <end position="402"/>
    </location>
</feature>
<feature type="region of interest" description="Disordered" evidence="1">
    <location>
        <begin position="908"/>
        <end position="938"/>
    </location>
</feature>
<accession>A0A8H7DNF5</accession>
<feature type="compositionally biased region" description="Polar residues" evidence="1">
    <location>
        <begin position="325"/>
        <end position="341"/>
    </location>
</feature>
<sequence length="1048" mass="111502">MMAASETVLSPSDPASSLRAAALSTIKRRKNVSTDASLPGGKATLPSRPAVPRDNSVQLDYGQEDASSSSQYKPLPRKTAQPRPNVLDIDPSQGREEGEISDSEDLPPAPPKEDARPPPTTLASLPSRPGPLTLAAGRSGRKEVTPPPRSAIPKVESPATHNLLDRMSNLPSSLQTSSHGPSLPLPQVSLSQLDEHHVRPGLAMNQAQYDTAKDIVLDLLGWGVAPEFLVDCGLSREIVFYVFSELRLRLPENLDTAGLIPYPPDPHLLDEPFLWPPVQTHNVPLSPTIKSELSPATELKLDLLHSPPAISRKAANKATPAVFVSTESPSSGSTPIQTSAAATPVIPTLNPNPSLPSTNLHDMERQRRQELLARKAAAQASRKSKQTTMVIASTSASSSSVTLRPAVTQRSNSPDEQTKPSTPTPALSVDDFLNSIASSSSNGDSTDMAVDESSQRHASPDAMDVDVTPAASGTELPNGSSNGAGELLPPPVSPAEPPPVSADTDTDVAPSSGSTAGLNSFAAAQDAFVLDSGGSSVIEHQAYLDPPSRPLTRTSTGSNLPNANVADLNQLTGPSIQRRGTKRPVAADFVDFDSSDGQNRRLQWNSQVPTSAANDRALRRRLTGTNGNTSSAMGSFASVSGMRRCIIDLSDSDGEADGNDGPLRPDHRARYSPSIVGLRSGTMTHSGRATPTVSTPPVLPPSSLIEKEEEIRRMRELIAQREQKRMQKLAMTRSLSTVPDAPPSADASTAANATLDGQTEPKPTPAELPDALLTTAPRSRAMDPPTIDHGNVEASPSLISQDGVPENEDAPRTPDRPDQPGSADTITDGADVRKETPPSVFVDDVSSSISSTQATDEQIMDPLGSSDQVLPRQEEGLSSSDKSEAVLFPSYESPFGRYPLLRSSISTYLPSDPSSSSSSSSSTFIAQPGPSTSSPPAVDLEPLRLATWLKNTDPSQQICRFEIPGGGVCRDSECEDVHLKSSSRGARAAEPRDDDTARYLRDRLPRAWVEDRHIGEDDIRAALRATSGMIEERVRHALGELHQERGLR</sequence>
<keyword evidence="3" id="KW-1185">Reference proteome</keyword>
<protein>
    <recommendedName>
        <fullName evidence="4">Zinc-finger domain-containing protein</fullName>
    </recommendedName>
</protein>